<name>A0A9X1NJY6_9ACTN</name>
<dbReference type="EMBL" id="JAJOMB010000022">
    <property type="protein sequence ID" value="MCD5315548.1"/>
    <property type="molecule type" value="Genomic_DNA"/>
</dbReference>
<sequence>MSEKIQLGLPLLKKGSSEVIAVRRLQELLNHFLVGGGMLAPLKVDGDFGAKTEEAVEYVQKWAKLVVDGDVGAKTWTWLLNNWFTTEAD</sequence>
<proteinExistence type="predicted"/>
<reference evidence="2" key="1">
    <citation type="submission" date="2021-11" db="EMBL/GenBank/DDBJ databases">
        <title>Streptomyces corallinus and Kineosporia corallina sp. nov., two new coral-derived marine actinobacteria.</title>
        <authorList>
            <person name="Buangrab K."/>
            <person name="Sutthacheep M."/>
            <person name="Yeemin T."/>
            <person name="Harunari E."/>
            <person name="Igarashi Y."/>
            <person name="Sripreechasak P."/>
            <person name="Kanchanasin P."/>
            <person name="Tanasupawat S."/>
            <person name="Phongsopitanun W."/>
        </authorList>
    </citation>
    <scope>NUCLEOTIDE SEQUENCE</scope>
    <source>
        <strain evidence="2">JCM 31032</strain>
    </source>
</reference>
<organism evidence="2 3">
    <name type="scientific">Kineosporia babensis</name>
    <dbReference type="NCBI Taxonomy" id="499548"/>
    <lineage>
        <taxon>Bacteria</taxon>
        <taxon>Bacillati</taxon>
        <taxon>Actinomycetota</taxon>
        <taxon>Actinomycetes</taxon>
        <taxon>Kineosporiales</taxon>
        <taxon>Kineosporiaceae</taxon>
        <taxon>Kineosporia</taxon>
    </lineage>
</organism>
<evidence type="ECO:0000313" key="3">
    <source>
        <dbReference type="Proteomes" id="UP001138997"/>
    </source>
</evidence>
<dbReference type="InterPro" id="IPR036365">
    <property type="entry name" value="PGBD-like_sf"/>
</dbReference>
<gene>
    <name evidence="2" type="ORF">LR394_32085</name>
</gene>
<dbReference type="Pfam" id="PF01471">
    <property type="entry name" value="PG_binding_1"/>
    <property type="match status" value="1"/>
</dbReference>
<accession>A0A9X1NJY6</accession>
<protein>
    <submittedName>
        <fullName evidence="2">Peptidoglycan-binding protein</fullName>
    </submittedName>
</protein>
<dbReference type="RefSeq" id="WP_231448368.1">
    <property type="nucleotide sequence ID" value="NZ_JAJOMB010000022.1"/>
</dbReference>
<dbReference type="Gene3D" id="1.10.101.10">
    <property type="entry name" value="PGBD-like superfamily/PGBD"/>
    <property type="match status" value="1"/>
</dbReference>
<evidence type="ECO:0000259" key="1">
    <source>
        <dbReference type="Pfam" id="PF01471"/>
    </source>
</evidence>
<dbReference type="InterPro" id="IPR002477">
    <property type="entry name" value="Peptidoglycan-bd-like"/>
</dbReference>
<comment type="caution">
    <text evidence="2">The sequence shown here is derived from an EMBL/GenBank/DDBJ whole genome shotgun (WGS) entry which is preliminary data.</text>
</comment>
<keyword evidence="3" id="KW-1185">Reference proteome</keyword>
<evidence type="ECO:0000313" key="2">
    <source>
        <dbReference type="EMBL" id="MCD5315548.1"/>
    </source>
</evidence>
<dbReference type="SUPFAM" id="SSF47090">
    <property type="entry name" value="PGBD-like"/>
    <property type="match status" value="1"/>
</dbReference>
<dbReference type="InterPro" id="IPR036366">
    <property type="entry name" value="PGBDSf"/>
</dbReference>
<feature type="domain" description="Peptidoglycan binding-like" evidence="1">
    <location>
        <begin position="21"/>
        <end position="79"/>
    </location>
</feature>
<dbReference type="Proteomes" id="UP001138997">
    <property type="component" value="Unassembled WGS sequence"/>
</dbReference>
<dbReference type="AlphaFoldDB" id="A0A9X1NJY6"/>